<keyword evidence="3" id="KW-1185">Reference proteome</keyword>
<keyword evidence="1" id="KW-0812">Transmembrane</keyword>
<keyword evidence="1" id="KW-0472">Membrane</keyword>
<proteinExistence type="predicted"/>
<dbReference type="RefSeq" id="WP_285394141.1">
    <property type="nucleotide sequence ID" value="NZ_JASSVS010000043.1"/>
</dbReference>
<dbReference type="InterPro" id="IPR012902">
    <property type="entry name" value="N_methyl_site"/>
</dbReference>
<dbReference type="Pfam" id="PF07963">
    <property type="entry name" value="N_methyl"/>
    <property type="match status" value="1"/>
</dbReference>
<gene>
    <name evidence="2" type="primary">pilV</name>
    <name evidence="2" type="ORF">QPM17_23295</name>
</gene>
<organism evidence="2 3">
    <name type="scientific">Marinobacter azerbaijanicus</name>
    <dbReference type="NCBI Taxonomy" id="3050455"/>
    <lineage>
        <taxon>Bacteria</taxon>
        <taxon>Pseudomonadati</taxon>
        <taxon>Pseudomonadota</taxon>
        <taxon>Gammaproteobacteria</taxon>
        <taxon>Pseudomonadales</taxon>
        <taxon>Marinobacteraceae</taxon>
        <taxon>Marinobacter</taxon>
    </lineage>
</organism>
<accession>A0ABT7IK31</accession>
<dbReference type="Proteomes" id="UP001227964">
    <property type="component" value="Unassembled WGS sequence"/>
</dbReference>
<dbReference type="NCBIfam" id="TIGR02523">
    <property type="entry name" value="type_IV_pilV"/>
    <property type="match status" value="1"/>
</dbReference>
<name>A0ABT7IK31_9GAMM</name>
<dbReference type="InterPro" id="IPR013362">
    <property type="entry name" value="Pilus_4_PilV"/>
</dbReference>
<keyword evidence="1" id="KW-1133">Transmembrane helix</keyword>
<dbReference type="EMBL" id="JASSVS010000043">
    <property type="protein sequence ID" value="MDL0434070.1"/>
    <property type="molecule type" value="Genomic_DNA"/>
</dbReference>
<reference evidence="2 3" key="1">
    <citation type="submission" date="2023-06" db="EMBL/GenBank/DDBJ databases">
        <title>Marinobacter azerbaijanicus a moderately halophilic, isolated from Urmia Lake in Azerbaijan region of Iran.</title>
        <authorList>
            <person name="Sanchez-Porro C."/>
            <person name="Aghdam E.M."/>
            <person name="Saheb S.M."/>
            <person name="Tarhriz V."/>
            <person name="Kazemi E."/>
            <person name="Ammozegar M.A."/>
            <person name="Ventosa A."/>
            <person name="Hejazi M.S."/>
        </authorList>
    </citation>
    <scope>NUCLEOTIDE SEQUENCE [LARGE SCALE GENOMIC DNA]</scope>
    <source>
        <strain evidence="2 3">TBZ242</strain>
    </source>
</reference>
<sequence length="138" mass="15272">MIINSRQRGFTLIEALVALVILSFGLLGVAAMQLKALQSAHMGYQRAVVSLAAIDAQERAWAIMAQDSKKKCPIDTGLNGWKAHWNILLPIASHGSTQVQEVDACEYAVTIGWAEERFSDPDEQVVPFIYSFRLPQLD</sequence>
<evidence type="ECO:0000313" key="3">
    <source>
        <dbReference type="Proteomes" id="UP001227964"/>
    </source>
</evidence>
<protein>
    <submittedName>
        <fullName evidence="2">Type IV pilus modification protein PilV</fullName>
    </submittedName>
</protein>
<comment type="caution">
    <text evidence="2">The sequence shown here is derived from an EMBL/GenBank/DDBJ whole genome shotgun (WGS) entry which is preliminary data.</text>
</comment>
<evidence type="ECO:0000256" key="1">
    <source>
        <dbReference type="SAM" id="Phobius"/>
    </source>
</evidence>
<dbReference type="PROSITE" id="PS00409">
    <property type="entry name" value="PROKAR_NTER_METHYL"/>
    <property type="match status" value="1"/>
</dbReference>
<evidence type="ECO:0000313" key="2">
    <source>
        <dbReference type="EMBL" id="MDL0434070.1"/>
    </source>
</evidence>
<dbReference type="NCBIfam" id="TIGR02532">
    <property type="entry name" value="IV_pilin_GFxxxE"/>
    <property type="match status" value="1"/>
</dbReference>
<feature type="transmembrane region" description="Helical" evidence="1">
    <location>
        <begin position="12"/>
        <end position="32"/>
    </location>
</feature>